<dbReference type="EMBL" id="NEDP02002762">
    <property type="protein sequence ID" value="OWF50099.1"/>
    <property type="molecule type" value="Genomic_DNA"/>
</dbReference>
<evidence type="ECO:0000313" key="1">
    <source>
        <dbReference type="EMBL" id="OWF50099.1"/>
    </source>
</evidence>
<dbReference type="AlphaFoldDB" id="A0A210QMZ2"/>
<keyword evidence="2" id="KW-1185">Reference proteome</keyword>
<evidence type="ECO:0000313" key="2">
    <source>
        <dbReference type="Proteomes" id="UP000242188"/>
    </source>
</evidence>
<comment type="caution">
    <text evidence="1">The sequence shown here is derived from an EMBL/GenBank/DDBJ whole genome shotgun (WGS) entry which is preliminary data.</text>
</comment>
<accession>A0A210QMZ2</accession>
<dbReference type="Gene3D" id="1.20.120.1750">
    <property type="match status" value="1"/>
</dbReference>
<dbReference type="OrthoDB" id="419317at2759"/>
<dbReference type="STRING" id="6573.A0A210QMZ2"/>
<dbReference type="SUPFAM" id="SSF57850">
    <property type="entry name" value="RING/U-box"/>
    <property type="match status" value="1"/>
</dbReference>
<name>A0A210QMZ2_MIZYE</name>
<dbReference type="Proteomes" id="UP000242188">
    <property type="component" value="Unassembled WGS sequence"/>
</dbReference>
<sequence length="265" mass="30390">MKITVIHPDLKRSHIRFSERQKTKLSALFKQFPQGTVIKRLGRTVDADRECLISKVFTHGDVAEAFYTQLVETRKLWRCMKKSADQCMITLDTDVQRAEMPCGHAITPQALYDYCWCELEKGSSKITCPYITNIKGETCGYMWKRQAITLSAAMSKTEKMLFQTKLDKNRIKQQETESKNVYPDDIMISLLHNSPKLLGYGRTNALKHRACPKCWSIIEHADGCLSMTCQYPSCGFRFCFRCLDEYGPGIDHCKCLQAPLQFASD</sequence>
<proteinExistence type="predicted"/>
<gene>
    <name evidence="1" type="ORF">KP79_PYT14060</name>
</gene>
<reference evidence="1 2" key="1">
    <citation type="journal article" date="2017" name="Nat. Ecol. Evol.">
        <title>Scallop genome provides insights into evolution of bilaterian karyotype and development.</title>
        <authorList>
            <person name="Wang S."/>
            <person name="Zhang J."/>
            <person name="Jiao W."/>
            <person name="Li J."/>
            <person name="Xun X."/>
            <person name="Sun Y."/>
            <person name="Guo X."/>
            <person name="Huan P."/>
            <person name="Dong B."/>
            <person name="Zhang L."/>
            <person name="Hu X."/>
            <person name="Sun X."/>
            <person name="Wang J."/>
            <person name="Zhao C."/>
            <person name="Wang Y."/>
            <person name="Wang D."/>
            <person name="Huang X."/>
            <person name="Wang R."/>
            <person name="Lv J."/>
            <person name="Li Y."/>
            <person name="Zhang Z."/>
            <person name="Liu B."/>
            <person name="Lu W."/>
            <person name="Hui Y."/>
            <person name="Liang J."/>
            <person name="Zhou Z."/>
            <person name="Hou R."/>
            <person name="Li X."/>
            <person name="Liu Y."/>
            <person name="Li H."/>
            <person name="Ning X."/>
            <person name="Lin Y."/>
            <person name="Zhao L."/>
            <person name="Xing Q."/>
            <person name="Dou J."/>
            <person name="Li Y."/>
            <person name="Mao J."/>
            <person name="Guo H."/>
            <person name="Dou H."/>
            <person name="Li T."/>
            <person name="Mu C."/>
            <person name="Jiang W."/>
            <person name="Fu Q."/>
            <person name="Fu X."/>
            <person name="Miao Y."/>
            <person name="Liu J."/>
            <person name="Yu Q."/>
            <person name="Li R."/>
            <person name="Liao H."/>
            <person name="Li X."/>
            <person name="Kong Y."/>
            <person name="Jiang Z."/>
            <person name="Chourrout D."/>
            <person name="Li R."/>
            <person name="Bao Z."/>
        </authorList>
    </citation>
    <scope>NUCLEOTIDE SEQUENCE [LARGE SCALE GENOMIC DNA]</scope>
    <source>
        <strain evidence="1 2">PY_sf001</strain>
    </source>
</reference>
<protein>
    <submittedName>
        <fullName evidence="1">Uncharacterized protein</fullName>
    </submittedName>
</protein>
<organism evidence="1 2">
    <name type="scientific">Mizuhopecten yessoensis</name>
    <name type="common">Japanese scallop</name>
    <name type="synonym">Patinopecten yessoensis</name>
    <dbReference type="NCBI Taxonomy" id="6573"/>
    <lineage>
        <taxon>Eukaryota</taxon>
        <taxon>Metazoa</taxon>
        <taxon>Spiralia</taxon>
        <taxon>Lophotrochozoa</taxon>
        <taxon>Mollusca</taxon>
        <taxon>Bivalvia</taxon>
        <taxon>Autobranchia</taxon>
        <taxon>Pteriomorphia</taxon>
        <taxon>Pectinida</taxon>
        <taxon>Pectinoidea</taxon>
        <taxon>Pectinidae</taxon>
        <taxon>Mizuhopecten</taxon>
    </lineage>
</organism>
<dbReference type="CDD" id="cd20336">
    <property type="entry name" value="Rcat_RBR"/>
    <property type="match status" value="1"/>
</dbReference>